<protein>
    <submittedName>
        <fullName evidence="2">DUF2254 domain-containing protein</fullName>
    </submittedName>
</protein>
<comment type="caution">
    <text evidence="2">The sequence shown here is derived from an EMBL/GenBank/DDBJ whole genome shotgun (WGS) entry which is preliminary data.</text>
</comment>
<dbReference type="Pfam" id="PF10011">
    <property type="entry name" value="DUF2254"/>
    <property type="match status" value="1"/>
</dbReference>
<evidence type="ECO:0000313" key="3">
    <source>
        <dbReference type="Proteomes" id="UP001589896"/>
    </source>
</evidence>
<feature type="transmembrane region" description="Helical" evidence="1">
    <location>
        <begin position="16"/>
        <end position="37"/>
    </location>
</feature>
<dbReference type="EMBL" id="JBHLTG010000001">
    <property type="protein sequence ID" value="MFC0677817.1"/>
    <property type="molecule type" value="Genomic_DNA"/>
</dbReference>
<reference evidence="2 3" key="1">
    <citation type="submission" date="2024-09" db="EMBL/GenBank/DDBJ databases">
        <authorList>
            <person name="Sun Q."/>
            <person name="Mori K."/>
        </authorList>
    </citation>
    <scope>NUCLEOTIDE SEQUENCE [LARGE SCALE GENOMIC DNA]</scope>
    <source>
        <strain evidence="2 3">KCTC 23076</strain>
    </source>
</reference>
<feature type="transmembrane region" description="Helical" evidence="1">
    <location>
        <begin position="133"/>
        <end position="154"/>
    </location>
</feature>
<keyword evidence="1" id="KW-1133">Transmembrane helix</keyword>
<keyword evidence="3" id="KW-1185">Reference proteome</keyword>
<accession>A0ABV6RN61</accession>
<keyword evidence="1" id="KW-0812">Transmembrane</keyword>
<sequence>MNTRLRWVLLQIARRLWFRATAFSVLGVATALFAGVARRYIPADIPGKIGAEAVDALLSILATSMLSVTIFSLSTLVAAHASATNHATPRATRLLSQDHTAQNALSTFVGAFLFSLVGLIALQSGLYSNGGLVVIYVATLAVIVLIVVTLLRWIDHVLRLGRVGETADRVEETAARAMRDRHEYPFLGGYPYPAEDQMPSDTTPVYADRMGYVQHVDMSALHDLTRSGAVKVFVRSAPGAYVHPGRPLALLHGFMVEGDIDRARAAFNVGDTRSFDQDPRFGTAVLAEIASRALSPAVNDPGTAIDVLGRAARLMSIWTEPRERAGEGPKFPFVHVPETTVGELFDDLFTPIGRDGASMVEIGIRLQKTLQVLAGLGDRRYAVAALACSRLALERAEHALAIEADRQRVRSAAADVERIASAYIEPK</sequence>
<keyword evidence="1" id="KW-0472">Membrane</keyword>
<dbReference type="InterPro" id="IPR018723">
    <property type="entry name" value="DUF2254_membrane"/>
</dbReference>
<organism evidence="2 3">
    <name type="scientific">Lysobacter korlensis</name>
    <dbReference type="NCBI Taxonomy" id="553636"/>
    <lineage>
        <taxon>Bacteria</taxon>
        <taxon>Pseudomonadati</taxon>
        <taxon>Pseudomonadota</taxon>
        <taxon>Gammaproteobacteria</taxon>
        <taxon>Lysobacterales</taxon>
        <taxon>Lysobacteraceae</taxon>
        <taxon>Lysobacter</taxon>
    </lineage>
</organism>
<evidence type="ECO:0000256" key="1">
    <source>
        <dbReference type="SAM" id="Phobius"/>
    </source>
</evidence>
<proteinExistence type="predicted"/>
<feature type="transmembrane region" description="Helical" evidence="1">
    <location>
        <begin position="104"/>
        <end position="127"/>
    </location>
</feature>
<gene>
    <name evidence="2" type="ORF">ACFFGH_08195</name>
</gene>
<name>A0ABV6RN61_9GAMM</name>
<dbReference type="RefSeq" id="WP_386666830.1">
    <property type="nucleotide sequence ID" value="NZ_JBHLTG010000001.1"/>
</dbReference>
<feature type="transmembrane region" description="Helical" evidence="1">
    <location>
        <begin position="57"/>
        <end position="83"/>
    </location>
</feature>
<evidence type="ECO:0000313" key="2">
    <source>
        <dbReference type="EMBL" id="MFC0677817.1"/>
    </source>
</evidence>
<dbReference type="Proteomes" id="UP001589896">
    <property type="component" value="Unassembled WGS sequence"/>
</dbReference>